<protein>
    <recommendedName>
        <fullName evidence="2">Retrotransposon gag domain-containing protein</fullName>
    </recommendedName>
</protein>
<evidence type="ECO:0000313" key="4">
    <source>
        <dbReference type="Proteomes" id="UP001567538"/>
    </source>
</evidence>
<accession>A0ABD1HFC4</accession>
<dbReference type="Proteomes" id="UP001567538">
    <property type="component" value="Unassembled WGS sequence"/>
</dbReference>
<evidence type="ECO:0000259" key="2">
    <source>
        <dbReference type="Pfam" id="PF03732"/>
    </source>
</evidence>
<keyword evidence="4" id="KW-1185">Reference proteome</keyword>
<dbReference type="CDD" id="cd00303">
    <property type="entry name" value="retropepsin_like"/>
    <property type="match status" value="1"/>
</dbReference>
<feature type="region of interest" description="Disordered" evidence="1">
    <location>
        <begin position="1"/>
        <end position="30"/>
    </location>
</feature>
<evidence type="ECO:0000256" key="1">
    <source>
        <dbReference type="SAM" id="MobiDB-lite"/>
    </source>
</evidence>
<dbReference type="Gene3D" id="2.40.70.10">
    <property type="entry name" value="Acid Proteases"/>
    <property type="match status" value="1"/>
</dbReference>
<dbReference type="PANTHER" id="PTHR33067">
    <property type="entry name" value="RNA-DIRECTED DNA POLYMERASE-RELATED"/>
    <property type="match status" value="1"/>
</dbReference>
<dbReference type="SUPFAM" id="SSF50630">
    <property type="entry name" value="Acid proteases"/>
    <property type="match status" value="1"/>
</dbReference>
<dbReference type="InterPro" id="IPR021109">
    <property type="entry name" value="Peptidase_aspartic_dom_sf"/>
</dbReference>
<proteinExistence type="predicted"/>
<name>A0ABD1HFC4_SALDI</name>
<dbReference type="Pfam" id="PF03732">
    <property type="entry name" value="Retrotrans_gag"/>
    <property type="match status" value="1"/>
</dbReference>
<feature type="region of interest" description="Disordered" evidence="1">
    <location>
        <begin position="479"/>
        <end position="537"/>
    </location>
</feature>
<sequence>MRTRSGKEILEPFDPEIERSYRKEKSSESEMATINPEDFALLVRQVQILVDDKEAKEEVEKRNRGIVPVIQMFNHGNMVTIPAIPRINANNFELRMPLIQRVEQHPFAGRATEDANRHLIKFMEIANTLKINGVEDNAIRVRLFPFSLIDSAKEWFECLPVEKISSWDDIVALFLDKYYPPGTILKLKSEICQFIQGHDEPLYEAVARFKALLRKCPNHGFSIEYQVGLLYNRFTEQISSMLDAGANGGFLRKGVREAMEVIEEFAANSRGWSKERHNMKRVAVIGNKEEIDLAKELAALRVRIDKIDNTQRDEATPPTSVISLAPKDAPPTIGDVNYVQNSGGPNRTFNNYRPNQGGGNFNNYNGNRPHPNLSYANNNYIQPPAGFNVSKGGVVEPSTKNEKERYKQGIQRILEAMQEDRKAIDTKIRVVEARLNNLEGGLNAIVTTVTAIKTQMDQIQKQAEEARAKAADELNKKLIAKKSKDEASTSSTKNKNSGHASRPLVKSQRPLETSQRTAGRESVADSTSHPVQHNRVVLPFPPRQKLKLDEQFKHFLHKFCKLHINIPLVDALQKIPRYASLLREAVMKKHKLTKNDLKLPHHCSETIQKHRAVKQRDPGQFIIRCSIGKGKAVKALCDLGANINIMPLEYYEKLSIGPLKTTKIIVRLTDNTTAQVVGIVEDVLVKIDDFIFPAHFFVLDMNVDKNVPLILGRNFLATCKALIDVGRGEITITNGHSKSTYHIERAMIKDEEAKILKQGEELKMVMMTDRSKPLAAQKGEDYSKSSIFIVTPPPIDNKQKVPKKHRSPFQERTKRGPKPLHLMDAEVYVIKTPNEKYKWWKKIYNKLVPYAVAATRVVDPPT</sequence>
<feature type="domain" description="Retrotransposon gag" evidence="2">
    <location>
        <begin position="142"/>
        <end position="230"/>
    </location>
</feature>
<gene>
    <name evidence="3" type="ORF">AAHA92_15466</name>
</gene>
<evidence type="ECO:0000313" key="3">
    <source>
        <dbReference type="EMBL" id="KAL1554972.1"/>
    </source>
</evidence>
<dbReference type="InterPro" id="IPR005162">
    <property type="entry name" value="Retrotrans_gag_dom"/>
</dbReference>
<dbReference type="PANTHER" id="PTHR33067:SF9">
    <property type="entry name" value="RNA-DIRECTED DNA POLYMERASE"/>
    <property type="match status" value="1"/>
</dbReference>
<comment type="caution">
    <text evidence="3">The sequence shown here is derived from an EMBL/GenBank/DDBJ whole genome shotgun (WGS) entry which is preliminary data.</text>
</comment>
<organism evidence="3 4">
    <name type="scientific">Salvia divinorum</name>
    <name type="common">Maria pastora</name>
    <name type="synonym">Diviner's sage</name>
    <dbReference type="NCBI Taxonomy" id="28513"/>
    <lineage>
        <taxon>Eukaryota</taxon>
        <taxon>Viridiplantae</taxon>
        <taxon>Streptophyta</taxon>
        <taxon>Embryophyta</taxon>
        <taxon>Tracheophyta</taxon>
        <taxon>Spermatophyta</taxon>
        <taxon>Magnoliopsida</taxon>
        <taxon>eudicotyledons</taxon>
        <taxon>Gunneridae</taxon>
        <taxon>Pentapetalae</taxon>
        <taxon>asterids</taxon>
        <taxon>lamiids</taxon>
        <taxon>Lamiales</taxon>
        <taxon>Lamiaceae</taxon>
        <taxon>Nepetoideae</taxon>
        <taxon>Mentheae</taxon>
        <taxon>Salviinae</taxon>
        <taxon>Salvia</taxon>
        <taxon>Salvia subgen. Calosphace</taxon>
    </lineage>
</organism>
<dbReference type="EMBL" id="JBEAFC010000006">
    <property type="protein sequence ID" value="KAL1554972.1"/>
    <property type="molecule type" value="Genomic_DNA"/>
</dbReference>
<feature type="compositionally biased region" description="Basic and acidic residues" evidence="1">
    <location>
        <begin position="1"/>
        <end position="28"/>
    </location>
</feature>
<reference evidence="3 4" key="1">
    <citation type="submission" date="2024-06" db="EMBL/GenBank/DDBJ databases">
        <title>A chromosome level genome sequence of Diviner's sage (Salvia divinorum).</title>
        <authorList>
            <person name="Ford S.A."/>
            <person name="Ro D.-K."/>
            <person name="Ness R.W."/>
            <person name="Phillips M.A."/>
        </authorList>
    </citation>
    <scope>NUCLEOTIDE SEQUENCE [LARGE SCALE GENOMIC DNA]</scope>
    <source>
        <strain evidence="3">SAF-2024a</strain>
        <tissue evidence="3">Leaf</tissue>
    </source>
</reference>
<dbReference type="AlphaFoldDB" id="A0ABD1HFC4"/>
<feature type="compositionally biased region" description="Polar residues" evidence="1">
    <location>
        <begin position="488"/>
        <end position="499"/>
    </location>
</feature>
<feature type="region of interest" description="Disordered" evidence="1">
    <location>
        <begin position="797"/>
        <end position="816"/>
    </location>
</feature>